<evidence type="ECO:0000256" key="1">
    <source>
        <dbReference type="ARBA" id="ARBA00004377"/>
    </source>
</evidence>
<dbReference type="InterPro" id="IPR058982">
    <property type="entry name" value="Beta-barrel_AprE"/>
</dbReference>
<feature type="domain" description="CyaD-like alpha-helical hairpin" evidence="10">
    <location>
        <begin position="124"/>
        <end position="320"/>
    </location>
</feature>
<evidence type="ECO:0000256" key="4">
    <source>
        <dbReference type="ARBA" id="ARBA00022475"/>
    </source>
</evidence>
<keyword evidence="5 9" id="KW-0997">Cell inner membrane</keyword>
<dbReference type="Pfam" id="PF26002">
    <property type="entry name" value="Beta-barrel_AprE"/>
    <property type="match status" value="1"/>
</dbReference>
<dbReference type="GO" id="GO:0005886">
    <property type="term" value="C:plasma membrane"/>
    <property type="evidence" value="ECO:0007669"/>
    <property type="project" value="UniProtKB-SubCell"/>
</dbReference>
<evidence type="ECO:0000313" key="12">
    <source>
        <dbReference type="EMBL" id="OAI93323.1"/>
    </source>
</evidence>
<comment type="similarity">
    <text evidence="2 9">Belongs to the membrane fusion protein (MFP) (TC 8.A.1) family.</text>
</comment>
<dbReference type="EMBL" id="LUCV01000012">
    <property type="protein sequence ID" value="OAI93323.1"/>
    <property type="molecule type" value="Genomic_DNA"/>
</dbReference>
<keyword evidence="6" id="KW-0812">Transmembrane</keyword>
<evidence type="ECO:0000259" key="10">
    <source>
        <dbReference type="Pfam" id="PF25988"/>
    </source>
</evidence>
<evidence type="ECO:0000256" key="2">
    <source>
        <dbReference type="ARBA" id="ARBA00009477"/>
    </source>
</evidence>
<evidence type="ECO:0000256" key="6">
    <source>
        <dbReference type="ARBA" id="ARBA00022692"/>
    </source>
</evidence>
<proteinExistence type="inferred from homology"/>
<evidence type="ECO:0000256" key="3">
    <source>
        <dbReference type="ARBA" id="ARBA00022448"/>
    </source>
</evidence>
<protein>
    <recommendedName>
        <fullName evidence="9">Membrane fusion protein (MFP) family protein</fullName>
    </recommendedName>
</protein>
<evidence type="ECO:0000256" key="5">
    <source>
        <dbReference type="ARBA" id="ARBA00022519"/>
    </source>
</evidence>
<dbReference type="Gene3D" id="1.10.287.470">
    <property type="entry name" value="Helix hairpin bin"/>
    <property type="match status" value="1"/>
</dbReference>
<evidence type="ECO:0000256" key="9">
    <source>
        <dbReference type="RuleBase" id="RU365093"/>
    </source>
</evidence>
<dbReference type="AlphaFoldDB" id="A0A177SQW8"/>
<dbReference type="InterPro" id="IPR050739">
    <property type="entry name" value="MFP"/>
</dbReference>
<dbReference type="RefSeq" id="WP_064302442.1">
    <property type="nucleotide sequence ID" value="NZ_LUCV01000012.1"/>
</dbReference>
<dbReference type="PANTHER" id="PTHR30386">
    <property type="entry name" value="MEMBRANE FUSION SUBUNIT OF EMRAB-TOLC MULTIDRUG EFFLUX PUMP"/>
    <property type="match status" value="1"/>
</dbReference>
<evidence type="ECO:0000256" key="8">
    <source>
        <dbReference type="ARBA" id="ARBA00023136"/>
    </source>
</evidence>
<reference evidence="12 13" key="1">
    <citation type="submission" date="2016-03" db="EMBL/GenBank/DDBJ databases">
        <title>Draft Genome Assembly of Pseudomonas putida strain CBF10-2.</title>
        <authorList>
            <person name="Iyer R.S."/>
            <person name="Damania A."/>
        </authorList>
    </citation>
    <scope>NUCLEOTIDE SEQUENCE [LARGE SCALE GENOMIC DNA]</scope>
    <source>
        <strain evidence="12 13">CBF10-2</strain>
    </source>
</reference>
<feature type="domain" description="AprE-like beta-barrel" evidence="11">
    <location>
        <begin position="361"/>
        <end position="447"/>
    </location>
</feature>
<dbReference type="Pfam" id="PF25988">
    <property type="entry name" value="HH_CyaD"/>
    <property type="match status" value="1"/>
</dbReference>
<sequence>MTAWRLLLERYRDAWIEAWRRRRVMDGPRRTQNELEFLPAALALQETPVHPAPRVLQWSLLLFTALAVAWACIGEVDVVASATGKVVPSGRSKRIQASEGAVVRAIHVSDGQAVRAGDLLVELDDRIAAAEVERLGGELLAAQIDMARAQALLRAIERQREPEHLAALIPQASPQQQQAAQRWLLGQYEELRAALDQATAEIHQRGAEARSAEARVDSLMKLLVITRQLAADYRQLWQESAMAKHRYLEKEQMRLDQEQELATQRLRVEELTAAKDAAGHRHASVIAQTRRAMLDLHGEASKRAVGLNLELSKAEQRHRLKRLVSPVDGTVQQLAIHTRGGVVTEAQTLMVIVPVEQPVEVEVQFENKDIGFVFPGQTVEIKVETFTFTRYGVIPGVVQSISSDAIEDERRGLMYSARVKLEQRHIRVNERDIPLSAGMAVRAEVITDRRKVISYFLSPLQRHVRESLGER</sequence>
<organism evidence="12 13">
    <name type="scientific">Pseudomonas putida</name>
    <name type="common">Arthrobacter siderocapsulatus</name>
    <dbReference type="NCBI Taxonomy" id="303"/>
    <lineage>
        <taxon>Bacteria</taxon>
        <taxon>Pseudomonadati</taxon>
        <taxon>Pseudomonadota</taxon>
        <taxon>Gammaproteobacteria</taxon>
        <taxon>Pseudomonadales</taxon>
        <taxon>Pseudomonadaceae</taxon>
        <taxon>Pseudomonas</taxon>
    </lineage>
</organism>
<dbReference type="Gene3D" id="2.40.30.170">
    <property type="match status" value="1"/>
</dbReference>
<evidence type="ECO:0000256" key="7">
    <source>
        <dbReference type="ARBA" id="ARBA00022989"/>
    </source>
</evidence>
<dbReference type="PANTHER" id="PTHR30386:SF27">
    <property type="entry name" value="MEMBRANE FUSION PROTEIN (MFP) FAMILY PROTEIN"/>
    <property type="match status" value="1"/>
</dbReference>
<dbReference type="PRINTS" id="PR01490">
    <property type="entry name" value="RTXTOXIND"/>
</dbReference>
<comment type="caution">
    <text evidence="12">The sequence shown here is derived from an EMBL/GenBank/DDBJ whole genome shotgun (WGS) entry which is preliminary data.</text>
</comment>
<name>A0A177SQW8_PSEPU</name>
<keyword evidence="3 9" id="KW-0813">Transport</keyword>
<gene>
    <name evidence="12" type="ORF">AYO28_14635</name>
</gene>
<keyword evidence="7" id="KW-1133">Transmembrane helix</keyword>
<evidence type="ECO:0000313" key="13">
    <source>
        <dbReference type="Proteomes" id="UP000077752"/>
    </source>
</evidence>
<dbReference type="GO" id="GO:0015031">
    <property type="term" value="P:protein transport"/>
    <property type="evidence" value="ECO:0007669"/>
    <property type="project" value="InterPro"/>
</dbReference>
<dbReference type="InterPro" id="IPR059040">
    <property type="entry name" value="HH_CyaD-like"/>
</dbReference>
<dbReference type="Gene3D" id="2.40.50.100">
    <property type="match status" value="1"/>
</dbReference>
<dbReference type="Proteomes" id="UP000077752">
    <property type="component" value="Unassembled WGS sequence"/>
</dbReference>
<evidence type="ECO:0000259" key="11">
    <source>
        <dbReference type="Pfam" id="PF26002"/>
    </source>
</evidence>
<dbReference type="InterPro" id="IPR010129">
    <property type="entry name" value="T1SS_HlyD"/>
</dbReference>
<dbReference type="NCBIfam" id="TIGR01843">
    <property type="entry name" value="type_I_hlyD"/>
    <property type="match status" value="1"/>
</dbReference>
<accession>A0A177SQW8</accession>
<comment type="subcellular location">
    <subcellularLocation>
        <location evidence="1 9">Cell inner membrane</location>
        <topology evidence="1 9">Single-pass membrane protein</topology>
    </subcellularLocation>
</comment>
<keyword evidence="8" id="KW-0472">Membrane</keyword>
<keyword evidence="4 9" id="KW-1003">Cell membrane</keyword>